<feature type="compositionally biased region" description="Low complexity" evidence="1">
    <location>
        <begin position="1685"/>
        <end position="1697"/>
    </location>
</feature>
<feature type="compositionally biased region" description="Basic and acidic residues" evidence="1">
    <location>
        <begin position="1974"/>
        <end position="1996"/>
    </location>
</feature>
<feature type="region of interest" description="Disordered" evidence="1">
    <location>
        <begin position="1919"/>
        <end position="1998"/>
    </location>
</feature>
<feature type="region of interest" description="Disordered" evidence="1">
    <location>
        <begin position="115"/>
        <end position="159"/>
    </location>
</feature>
<dbReference type="EMBL" id="CAXAMN010024006">
    <property type="protein sequence ID" value="CAK9083068.1"/>
    <property type="molecule type" value="Genomic_DNA"/>
</dbReference>
<feature type="compositionally biased region" description="Polar residues" evidence="1">
    <location>
        <begin position="1407"/>
        <end position="1417"/>
    </location>
</feature>
<comment type="caution">
    <text evidence="2">The sequence shown here is derived from an EMBL/GenBank/DDBJ whole genome shotgun (WGS) entry which is preliminary data.</text>
</comment>
<feature type="compositionally biased region" description="Pro residues" evidence="1">
    <location>
        <begin position="1363"/>
        <end position="1375"/>
    </location>
</feature>
<feature type="region of interest" description="Disordered" evidence="1">
    <location>
        <begin position="1710"/>
        <end position="1772"/>
    </location>
</feature>
<dbReference type="Proteomes" id="UP001642484">
    <property type="component" value="Unassembled WGS sequence"/>
</dbReference>
<keyword evidence="3" id="KW-1185">Reference proteome</keyword>
<feature type="compositionally biased region" description="Basic and acidic residues" evidence="1">
    <location>
        <begin position="1710"/>
        <end position="1734"/>
    </location>
</feature>
<feature type="region of interest" description="Disordered" evidence="1">
    <location>
        <begin position="601"/>
        <end position="631"/>
    </location>
</feature>
<feature type="compositionally biased region" description="Polar residues" evidence="1">
    <location>
        <begin position="1674"/>
        <end position="1683"/>
    </location>
</feature>
<feature type="compositionally biased region" description="Basic and acidic residues" evidence="1">
    <location>
        <begin position="2415"/>
        <end position="2434"/>
    </location>
</feature>
<organism evidence="2 3">
    <name type="scientific">Durusdinium trenchii</name>
    <dbReference type="NCBI Taxonomy" id="1381693"/>
    <lineage>
        <taxon>Eukaryota</taxon>
        <taxon>Sar</taxon>
        <taxon>Alveolata</taxon>
        <taxon>Dinophyceae</taxon>
        <taxon>Suessiales</taxon>
        <taxon>Symbiodiniaceae</taxon>
        <taxon>Durusdinium</taxon>
    </lineage>
</organism>
<gene>
    <name evidence="2" type="ORF">CCMP2556_LOCUS40533</name>
</gene>
<reference evidence="2 3" key="1">
    <citation type="submission" date="2024-02" db="EMBL/GenBank/DDBJ databases">
        <authorList>
            <person name="Chen Y."/>
            <person name="Shah S."/>
            <person name="Dougan E. K."/>
            <person name="Thang M."/>
            <person name="Chan C."/>
        </authorList>
    </citation>
    <scope>NUCLEOTIDE SEQUENCE [LARGE SCALE GENOMIC DNA]</scope>
</reference>
<protein>
    <submittedName>
        <fullName evidence="2">Uncharacterized protein</fullName>
    </submittedName>
</protein>
<feature type="region of interest" description="Disordered" evidence="1">
    <location>
        <begin position="1796"/>
        <end position="1817"/>
    </location>
</feature>
<accession>A0ABP0Q481</accession>
<proteinExistence type="predicted"/>
<evidence type="ECO:0000313" key="2">
    <source>
        <dbReference type="EMBL" id="CAK9083068.1"/>
    </source>
</evidence>
<name>A0ABP0Q481_9DINO</name>
<feature type="compositionally biased region" description="Basic and acidic residues" evidence="1">
    <location>
        <begin position="601"/>
        <end position="611"/>
    </location>
</feature>
<sequence length="2547" mass="285735">MSWSDMSLDDYGGTKVLLQRLAASPLVRQSIPNASAICNQYFSFARKAHEPMTQFLVREALGFSEFVEALVRLAEEKRGIRQEDKDFGLPAEEADYEQDYDSGWDAWWNDWAEWPQDDENVPDPEDGDFDPNLAQPTTTLPVSTSRAESGSPHGGGYQRVLRGTMSSPSRRSAGVQPSLAGDELNELSFADSFVLGVLRGFRLLQAAGLSADERRDILSATHGSLDFDEVNRALQTLWDEQFTGSRSSHPTLFNSNWHELATVEEEEPEAEWHSATWDSFHVSGDWGQEDWSSWDWADAYNVEAYEDKNTTPEENDEDLKEAQKAERMAESLAVEAQRSWAEAQRATAALRKDRGFGQQLPSGGMGKGRGPCFQCGGPHLSRECPDRQHPGPYKGKGKSKWNYMTEYDPYSYDDFFTGKKGGGKKGKNVHWLEAQAWTKGKKGKGKSNAPMGRPSVNAYNTEMLFGALDLQAQINETERTVSPPETHGLLDCGATASAGPQIAVEQLISTIVDRDRQAVVSIHKEDRPYFRFGNGKWGQALYRVSLTSALLKCTWLEARRPIRFPRTTLAMSRSKGSQLTEEQGNKIWDIKTAAADFREKITGSREKEPPRPFDPPRGVGPDPRDPRMSPEQWPCYGEHHLGSVRANPHGQWQHCQVCNIRWMYVPRKGSHGQNTKTDAPPLVQRMLDELKVLMNSERPSAEIVHAMQKKVDADIVLEDLVHRQISKIQGERNTPEQTGKAVVKSSGYPSTSPATPTSRNKTKGQTSSPSSWEICTPPPTDHFEKDVKQLLNPKEMEQLMQPTRRMHDFIDPFHYALEELYGREDAADGYNAVELYGINNYGLRLRPRRINLQQGYDIYKTATWEHLKGLRRRHRPRRLWFSLPCTKWCQWSKLNYATEERQELLATYRRRERRMLWQAAHFIEDTLNEDPETDIYWEWPWPCEGWNQRPLEHIAHLLQARGREWLPCRVDGCNYGLRADDGAGDFLRKRWMIRTTSSFFHQRFRAKVCPGSHRHAWIQGAETSKSSYYPWRMVKSMALAWRQEYVSDRNMQLIFAKEDKPYMIPIEDEINMERAALQALPALQEQPAGQELLPEGGATSSSTSLSPTSDELKKWKARLAHFHKAAGHPTARNLARLVREVHYPPEKEPWSHGIVEAAIADIKHVATAIHQENLNNSPEMTLTLAASALNGTEYTAGDSSHQWAFGTKYSISDEDIRIWNAIEPKEDFLRITKARSEAEEVARRSRARRVLSKLANTTVRQPVRQYAPTELVMVWRKLQAGEQHQGEDPTQWRSLDDMIPKKEYTDLLDEEPGELDQELPDLPAAPDETTLAPIRRAVGKSTLKDSDYKVVHRSSPIGQARAPPAPKKYLPPPRTTPTSEDFKVPDDEYTPSLPDPEPGDDPEPEGTTSLPSSSTRVNDYGEDEAQDEITHHDLFAFLESYDGECLSIEVDIELKNRRQRRDVWDTFKGATNMVAALDALLVFLLKLGLRTPSEPTQAILTSLLILRDGDDRKGRSADGMRSLFCTLEFEQWHSCNVKAQLQAKLARNKDQIGKSLTFGFLKCLPADTTEAPKNVQEFCFPGGQIPTMPWPLEAILSMAKEVPLRKTRKDVAASALPATMFQSLTPQCLALMQGFLMQGMAAMNPSFQQEVSLTMLRPQARQSQLSGLLDRARSNSSEFSQPSHPLALQDAPALPADSNKGTLALEEKDTEMKVELPESKAEAQPEKQQVEERPPASALVASNPPHVEPKSPTVSPPQQAAHVSLSESLRKMQHARGILKRPAAAPKTLPAMKKVNPQAKKKPVPMKKPTSSLAGNKSLGKSELKEKLLKTIPTHLKAERRNGCSKCRWVKFCTVSCWAARGSIYAYQCIVQTPMLNARKEMFLEALAEPRIDQSLEDPAEPEVNTEVQRPAVLEILLEEDGQDEVKDPAPGKISSATADNRCSPATADSMGAPATDDKMDGPATADNMDAPATDDHMGGPATDHKMGAPATDDKTGAPATDDNMGVPAAADNMSAPPFNPGFPLCRHAMTDDSIRDQMFQGCDWTSRLLPPKQIQRVRIFLSTNDFIGSYSKFTFLTDMQHQDEGIGDLRDYKVFVNERKNLAALVEVDAGSRLILIEMVDSTTLHMTAALTHTHFSNVQCGEFKSVESCLVSAAEDHDKAWPEKNGCLFKFVAGTTAIVEDDTMSLGETQLYANGGDTMVDLSSQTDAKDEPPNTPICGKCQLPVTLENTVLKSLNQKSVTCKACLASSTMMSRHFTSMPPAWDQLSDEERVNFFRSIISKKETASGHLKYKVLRNELKDVLVKKTVEEKKRGYTGEFLPLETYRLRGFDVKKIEELAQKEVHPILGDTYRIDIKRFSEDFIEQSIEESLTQVEKTVKRNHLPEHMRPQPKKKAKVIVCGGKDLTQKQAAARAKREAAKAERKNLAEQQKSSRELVSKATKVITSAEPMLGKLEKAWDALQKDKNKDNIDEMTIQNVKERIVWTKAAVNDAQKIMKQVSSGKVVDKDEFSDLYGCEIGPEVKSCNSVLKALTYARKAAKPQKGGA</sequence>
<feature type="region of interest" description="Disordered" evidence="1">
    <location>
        <begin position="2413"/>
        <end position="2434"/>
    </location>
</feature>
<feature type="compositionally biased region" description="Polar residues" evidence="1">
    <location>
        <begin position="747"/>
        <end position="773"/>
    </location>
</feature>
<feature type="compositionally biased region" description="Polar residues" evidence="1">
    <location>
        <begin position="134"/>
        <end position="148"/>
    </location>
</feature>
<evidence type="ECO:0000256" key="1">
    <source>
        <dbReference type="SAM" id="MobiDB-lite"/>
    </source>
</evidence>
<feature type="region of interest" description="Disordered" evidence="1">
    <location>
        <begin position="305"/>
        <end position="325"/>
    </location>
</feature>
<feature type="compositionally biased region" description="Acidic residues" evidence="1">
    <location>
        <begin position="115"/>
        <end position="129"/>
    </location>
</feature>
<feature type="region of interest" description="Disordered" evidence="1">
    <location>
        <begin position="727"/>
        <end position="779"/>
    </location>
</feature>
<feature type="region of interest" description="Disordered" evidence="1">
    <location>
        <begin position="1664"/>
        <end position="1698"/>
    </location>
</feature>
<evidence type="ECO:0000313" key="3">
    <source>
        <dbReference type="Proteomes" id="UP001642484"/>
    </source>
</evidence>
<feature type="region of interest" description="Disordered" evidence="1">
    <location>
        <begin position="1314"/>
        <end position="1419"/>
    </location>
</feature>